<dbReference type="GO" id="GO:0005524">
    <property type="term" value="F:ATP binding"/>
    <property type="evidence" value="ECO:0007669"/>
    <property type="project" value="InterPro"/>
</dbReference>
<evidence type="ECO:0000259" key="1">
    <source>
        <dbReference type="PROSITE" id="PS50011"/>
    </source>
</evidence>
<dbReference type="Pfam" id="PF00069">
    <property type="entry name" value="Pkinase"/>
    <property type="match status" value="1"/>
</dbReference>
<dbReference type="SMART" id="SM00220">
    <property type="entry name" value="S_TKc"/>
    <property type="match status" value="1"/>
</dbReference>
<organism evidence="2 3">
    <name type="scientific">Paraglomus brasilianum</name>
    <dbReference type="NCBI Taxonomy" id="144538"/>
    <lineage>
        <taxon>Eukaryota</taxon>
        <taxon>Fungi</taxon>
        <taxon>Fungi incertae sedis</taxon>
        <taxon>Mucoromycota</taxon>
        <taxon>Glomeromycotina</taxon>
        <taxon>Glomeromycetes</taxon>
        <taxon>Paraglomerales</taxon>
        <taxon>Paraglomeraceae</taxon>
        <taxon>Paraglomus</taxon>
    </lineage>
</organism>
<proteinExistence type="predicted"/>
<dbReference type="EMBL" id="CAJVPI010002754">
    <property type="protein sequence ID" value="CAG8648985.1"/>
    <property type="molecule type" value="Genomic_DNA"/>
</dbReference>
<dbReference type="PANTHER" id="PTHR24347">
    <property type="entry name" value="SERINE/THREONINE-PROTEIN KINASE"/>
    <property type="match status" value="1"/>
</dbReference>
<sequence>TLAQNQCINVPKLKLFVEIQRPSGTITLLPQNIIKKLPYLEKPSLIDYVLNRHSVLLTLTPVGYMAIPINEDELRDAIRDVLVAVEKLHKMNVVHRDIRRDNIVRLLDGSWMLIDFEEVARIGDSRTAFSVAAPEYKGGQDFCNTAGDIWMVGNLLNDSRICDHIHIFPSAQQFRDKLTHENPNKRPTADEALRHEWLIMPTS</sequence>
<keyword evidence="3" id="KW-1185">Reference proteome</keyword>
<comment type="caution">
    <text evidence="2">The sequence shown here is derived from an EMBL/GenBank/DDBJ whole genome shotgun (WGS) entry which is preliminary data.</text>
</comment>
<gene>
    <name evidence="2" type="ORF">PBRASI_LOCUS10174</name>
</gene>
<dbReference type="AlphaFoldDB" id="A0A9N9DUP0"/>
<feature type="non-terminal residue" evidence="2">
    <location>
        <position position="203"/>
    </location>
</feature>
<dbReference type="InterPro" id="IPR011009">
    <property type="entry name" value="Kinase-like_dom_sf"/>
</dbReference>
<dbReference type="SUPFAM" id="SSF56112">
    <property type="entry name" value="Protein kinase-like (PK-like)"/>
    <property type="match status" value="1"/>
</dbReference>
<accession>A0A9N9DUP0</accession>
<dbReference type="GO" id="GO:0004672">
    <property type="term" value="F:protein kinase activity"/>
    <property type="evidence" value="ECO:0007669"/>
    <property type="project" value="InterPro"/>
</dbReference>
<reference evidence="2" key="1">
    <citation type="submission" date="2021-06" db="EMBL/GenBank/DDBJ databases">
        <authorList>
            <person name="Kallberg Y."/>
            <person name="Tangrot J."/>
            <person name="Rosling A."/>
        </authorList>
    </citation>
    <scope>NUCLEOTIDE SEQUENCE</scope>
    <source>
        <strain evidence="2">BR232B</strain>
    </source>
</reference>
<protein>
    <submittedName>
        <fullName evidence="2">6980_t:CDS:1</fullName>
    </submittedName>
</protein>
<dbReference type="OrthoDB" id="2328128at2759"/>
<feature type="domain" description="Protein kinase" evidence="1">
    <location>
        <begin position="1"/>
        <end position="198"/>
    </location>
</feature>
<evidence type="ECO:0000313" key="2">
    <source>
        <dbReference type="EMBL" id="CAG8648985.1"/>
    </source>
</evidence>
<name>A0A9N9DUP0_9GLOM</name>
<dbReference type="Gene3D" id="1.10.510.10">
    <property type="entry name" value="Transferase(Phosphotransferase) domain 1"/>
    <property type="match status" value="1"/>
</dbReference>
<dbReference type="Proteomes" id="UP000789739">
    <property type="component" value="Unassembled WGS sequence"/>
</dbReference>
<dbReference type="InterPro" id="IPR000719">
    <property type="entry name" value="Prot_kinase_dom"/>
</dbReference>
<dbReference type="PROSITE" id="PS50011">
    <property type="entry name" value="PROTEIN_KINASE_DOM"/>
    <property type="match status" value="1"/>
</dbReference>
<evidence type="ECO:0000313" key="3">
    <source>
        <dbReference type="Proteomes" id="UP000789739"/>
    </source>
</evidence>